<dbReference type="InterPro" id="IPR036047">
    <property type="entry name" value="F-box-like_dom_sf"/>
</dbReference>
<accession>A0ABM1QQW9</accession>
<sequence length="231" mass="27274">MDISSFDLESLPGDLRMEILSWLPLKSVVKFLIVSKEWQSIILEERFRNLYLSRSMTRPRLMFIIERFRRNASQPPELDMSWFHSLYQDGRYQHVFPNTEMLFYSVYQEEKPLLSSGEQQLLIPRDTMAYHYSPPIGGLICIQLRTKFAIFNPGLKKLRKLPEIQAHENVDVQSFFGYDEATNVFKVLCWTRLFISGRETNEYHVLTVGSSEEPWKRITCQGFVLWSQVMS</sequence>
<reference evidence="3" key="2">
    <citation type="submission" date="2025-08" db="UniProtKB">
        <authorList>
            <consortium name="RefSeq"/>
        </authorList>
    </citation>
    <scope>IDENTIFICATION</scope>
    <source>
        <tissue evidence="3">Leaf</tissue>
    </source>
</reference>
<dbReference type="Pfam" id="PF08268">
    <property type="entry name" value="FBA_3"/>
    <property type="match status" value="1"/>
</dbReference>
<feature type="domain" description="F-box" evidence="1">
    <location>
        <begin position="5"/>
        <end position="50"/>
    </location>
</feature>
<dbReference type="Proteomes" id="UP000694864">
    <property type="component" value="Chromosome 12"/>
</dbReference>
<evidence type="ECO:0000313" key="2">
    <source>
        <dbReference type="Proteomes" id="UP000694864"/>
    </source>
</evidence>
<protein>
    <submittedName>
        <fullName evidence="3">F-box protein At1g70970</fullName>
    </submittedName>
</protein>
<dbReference type="InterPro" id="IPR001810">
    <property type="entry name" value="F-box_dom"/>
</dbReference>
<dbReference type="Pfam" id="PF00646">
    <property type="entry name" value="F-box"/>
    <property type="match status" value="1"/>
</dbReference>
<proteinExistence type="predicted"/>
<evidence type="ECO:0000259" key="1">
    <source>
        <dbReference type="PROSITE" id="PS50181"/>
    </source>
</evidence>
<dbReference type="NCBIfam" id="TIGR01640">
    <property type="entry name" value="F_box_assoc_1"/>
    <property type="match status" value="1"/>
</dbReference>
<dbReference type="RefSeq" id="XP_019089157.1">
    <property type="nucleotide sequence ID" value="XM_019233612.1"/>
</dbReference>
<dbReference type="SUPFAM" id="SSF81383">
    <property type="entry name" value="F-box domain"/>
    <property type="match status" value="1"/>
</dbReference>
<dbReference type="InterPro" id="IPR017451">
    <property type="entry name" value="F-box-assoc_interact_dom"/>
</dbReference>
<dbReference type="PROSITE" id="PS50181">
    <property type="entry name" value="FBOX"/>
    <property type="match status" value="1"/>
</dbReference>
<dbReference type="PANTHER" id="PTHR31111:SF132">
    <property type="entry name" value="F-BOX ASSOCIATED UBIQUITINATION EFFECTOR FAMILY PROTEIN-RELATED"/>
    <property type="match status" value="1"/>
</dbReference>
<dbReference type="Gene3D" id="1.20.1280.50">
    <property type="match status" value="1"/>
</dbReference>
<name>A0ABM1QQW9_CAMSA</name>
<gene>
    <name evidence="3" type="primary">LOC109125151</name>
</gene>
<evidence type="ECO:0000313" key="3">
    <source>
        <dbReference type="RefSeq" id="XP_019089157.1"/>
    </source>
</evidence>
<keyword evidence="2" id="KW-1185">Reference proteome</keyword>
<dbReference type="GeneID" id="109125151"/>
<reference evidence="2" key="1">
    <citation type="journal article" date="2014" name="Nat. Commun.">
        <title>The emerging biofuel crop Camelina sativa retains a highly undifferentiated hexaploid genome structure.</title>
        <authorList>
            <person name="Kagale S."/>
            <person name="Koh C."/>
            <person name="Nixon J."/>
            <person name="Bollina V."/>
            <person name="Clarke W.E."/>
            <person name="Tuteja R."/>
            <person name="Spillane C."/>
            <person name="Robinson S.J."/>
            <person name="Links M.G."/>
            <person name="Clarke C."/>
            <person name="Higgins E.E."/>
            <person name="Huebert T."/>
            <person name="Sharpe A.G."/>
            <person name="Parkin I.A."/>
        </authorList>
    </citation>
    <scope>NUCLEOTIDE SEQUENCE [LARGE SCALE GENOMIC DNA]</scope>
    <source>
        <strain evidence="2">cv. DH55</strain>
    </source>
</reference>
<dbReference type="PANTHER" id="PTHR31111">
    <property type="entry name" value="BNAA05G37150D PROTEIN-RELATED"/>
    <property type="match status" value="1"/>
</dbReference>
<dbReference type="SMART" id="SM00256">
    <property type="entry name" value="FBOX"/>
    <property type="match status" value="1"/>
</dbReference>
<organism evidence="2 3">
    <name type="scientific">Camelina sativa</name>
    <name type="common">False flax</name>
    <name type="synonym">Myagrum sativum</name>
    <dbReference type="NCBI Taxonomy" id="90675"/>
    <lineage>
        <taxon>Eukaryota</taxon>
        <taxon>Viridiplantae</taxon>
        <taxon>Streptophyta</taxon>
        <taxon>Embryophyta</taxon>
        <taxon>Tracheophyta</taxon>
        <taxon>Spermatophyta</taxon>
        <taxon>Magnoliopsida</taxon>
        <taxon>eudicotyledons</taxon>
        <taxon>Gunneridae</taxon>
        <taxon>Pentapetalae</taxon>
        <taxon>rosids</taxon>
        <taxon>malvids</taxon>
        <taxon>Brassicales</taxon>
        <taxon>Brassicaceae</taxon>
        <taxon>Camelineae</taxon>
        <taxon>Camelina</taxon>
    </lineage>
</organism>
<dbReference type="InterPro" id="IPR013187">
    <property type="entry name" value="F-box-assoc_dom_typ3"/>
</dbReference>